<evidence type="ECO:0008006" key="4">
    <source>
        <dbReference type="Google" id="ProtNLM"/>
    </source>
</evidence>
<evidence type="ECO:0000256" key="1">
    <source>
        <dbReference type="SAM" id="SignalP"/>
    </source>
</evidence>
<dbReference type="InterPro" id="IPR006311">
    <property type="entry name" value="TAT_signal"/>
</dbReference>
<accession>A0ABM9U2C7</accession>
<keyword evidence="1" id="KW-0732">Signal</keyword>
<name>A0ABM9U2C7_9HYPH</name>
<sequence length="172" mass="18593">MNMVGLSRRTFLAAVALVSSAPAMAAAGEPNTVVRAIYDRAAQGQGDEGGMFLFDEGVRRRNFSSALEALWRKAEAIAEANDEPVLDFDPVTNSQDPDVKSFTVASEARTDATALLAVTLTGRFTERAQAADAVVRYVLILEDGSWRIDDLRGSVDGEAWSLRAILKQRTGE</sequence>
<evidence type="ECO:0000313" key="3">
    <source>
        <dbReference type="Proteomes" id="UP000182178"/>
    </source>
</evidence>
<gene>
    <name evidence="2" type="ORF">Ga0061061_102564</name>
</gene>
<organism evidence="2 3">
    <name type="scientific">Chelatococcus sambhunathii</name>
    <dbReference type="NCBI Taxonomy" id="363953"/>
    <lineage>
        <taxon>Bacteria</taxon>
        <taxon>Pseudomonadati</taxon>
        <taxon>Pseudomonadota</taxon>
        <taxon>Alphaproteobacteria</taxon>
        <taxon>Hyphomicrobiales</taxon>
        <taxon>Chelatococcaceae</taxon>
        <taxon>Chelatococcus</taxon>
    </lineage>
</organism>
<feature type="chain" id="PRO_5047277831" description="DUF3828 domain-containing protein" evidence="1">
    <location>
        <begin position="26"/>
        <end position="172"/>
    </location>
</feature>
<evidence type="ECO:0000313" key="2">
    <source>
        <dbReference type="EMBL" id="CUA86489.1"/>
    </source>
</evidence>
<comment type="caution">
    <text evidence="2">The sequence shown here is derived from an EMBL/GenBank/DDBJ whole genome shotgun (WGS) entry which is preliminary data.</text>
</comment>
<dbReference type="PROSITE" id="PS51318">
    <property type="entry name" value="TAT"/>
    <property type="match status" value="1"/>
</dbReference>
<dbReference type="EMBL" id="CYHC01000002">
    <property type="protein sequence ID" value="CUA86489.1"/>
    <property type="molecule type" value="Genomic_DNA"/>
</dbReference>
<dbReference type="Proteomes" id="UP000182178">
    <property type="component" value="Unassembled WGS sequence"/>
</dbReference>
<proteinExistence type="predicted"/>
<feature type="signal peptide" evidence="1">
    <location>
        <begin position="1"/>
        <end position="25"/>
    </location>
</feature>
<keyword evidence="3" id="KW-1185">Reference proteome</keyword>
<reference evidence="2 3" key="1">
    <citation type="submission" date="2015-08" db="EMBL/GenBank/DDBJ databases">
        <authorList>
            <person name="Varghese N."/>
        </authorList>
    </citation>
    <scope>NUCLEOTIDE SEQUENCE [LARGE SCALE GENOMIC DNA]</scope>
    <source>
        <strain evidence="2 3">DSM 18167</strain>
    </source>
</reference>
<protein>
    <recommendedName>
        <fullName evidence="4">DUF3828 domain-containing protein</fullName>
    </recommendedName>
</protein>
<dbReference type="RefSeq" id="WP_055458409.1">
    <property type="nucleotide sequence ID" value="NZ_CYHC01000002.1"/>
</dbReference>